<dbReference type="InterPro" id="IPR000719">
    <property type="entry name" value="Prot_kinase_dom"/>
</dbReference>
<evidence type="ECO:0000313" key="2">
    <source>
        <dbReference type="EMBL" id="TRX92819.1"/>
    </source>
</evidence>
<dbReference type="Proteomes" id="UP000319160">
    <property type="component" value="Unassembled WGS sequence"/>
</dbReference>
<name>A0A553HY10_9PEZI</name>
<gene>
    <name evidence="2" type="ORF">FHL15_006225</name>
</gene>
<reference evidence="3" key="1">
    <citation type="submission" date="2019-06" db="EMBL/GenBank/DDBJ databases">
        <title>Draft genome sequence of the griseofulvin-producing fungus Xylaria cubensis strain G536.</title>
        <authorList>
            <person name="Mead M.E."/>
            <person name="Raja H.A."/>
            <person name="Steenwyk J.L."/>
            <person name="Knowles S.L."/>
            <person name="Oberlies N.H."/>
            <person name="Rokas A."/>
        </authorList>
    </citation>
    <scope>NUCLEOTIDE SEQUENCE [LARGE SCALE GENOMIC DNA]</scope>
    <source>
        <strain evidence="3">G536</strain>
    </source>
</reference>
<evidence type="ECO:0000259" key="1">
    <source>
        <dbReference type="PROSITE" id="PS50011"/>
    </source>
</evidence>
<sequence>MELPSSFVNLSVEQLYAKFGAPEREPVVRVDGKSIADGVPSHAIPPVWLGAASDEIPLSEAMLLLDDFGTAFRPSDKSRFESYTPLVIRSPEALFEPTTPLSFSSDIWSLGCTIFELLAHRSFIDGILATQDDITAQKVHLQGPLPSEWWDRWEERLKWFDEVGKQLSNACDIWSWDRTFEQSVQKPRQSCDMDVINEEEKLALDEEVGFAGV</sequence>
<keyword evidence="3" id="KW-1185">Reference proteome</keyword>
<dbReference type="GO" id="GO:0005524">
    <property type="term" value="F:ATP binding"/>
    <property type="evidence" value="ECO:0007669"/>
    <property type="project" value="InterPro"/>
</dbReference>
<dbReference type="InterPro" id="IPR011009">
    <property type="entry name" value="Kinase-like_dom_sf"/>
</dbReference>
<dbReference type="OrthoDB" id="5979581at2759"/>
<dbReference type="PROSITE" id="PS50011">
    <property type="entry name" value="PROTEIN_KINASE_DOM"/>
    <property type="match status" value="1"/>
</dbReference>
<dbReference type="Gene3D" id="1.10.510.10">
    <property type="entry name" value="Transferase(Phosphotransferase) domain 1"/>
    <property type="match status" value="1"/>
</dbReference>
<feature type="domain" description="Protein kinase" evidence="1">
    <location>
        <begin position="1"/>
        <end position="213"/>
    </location>
</feature>
<evidence type="ECO:0000313" key="3">
    <source>
        <dbReference type="Proteomes" id="UP000319160"/>
    </source>
</evidence>
<protein>
    <recommendedName>
        <fullName evidence="1">Protein kinase domain-containing protein</fullName>
    </recommendedName>
</protein>
<dbReference type="EMBL" id="VFLP01000033">
    <property type="protein sequence ID" value="TRX92819.1"/>
    <property type="molecule type" value="Genomic_DNA"/>
</dbReference>
<dbReference type="AlphaFoldDB" id="A0A553HY10"/>
<comment type="caution">
    <text evidence="2">The sequence shown here is derived from an EMBL/GenBank/DDBJ whole genome shotgun (WGS) entry which is preliminary data.</text>
</comment>
<dbReference type="SUPFAM" id="SSF56112">
    <property type="entry name" value="Protein kinase-like (PK-like)"/>
    <property type="match status" value="1"/>
</dbReference>
<organism evidence="2 3">
    <name type="scientific">Xylaria flabelliformis</name>
    <dbReference type="NCBI Taxonomy" id="2512241"/>
    <lineage>
        <taxon>Eukaryota</taxon>
        <taxon>Fungi</taxon>
        <taxon>Dikarya</taxon>
        <taxon>Ascomycota</taxon>
        <taxon>Pezizomycotina</taxon>
        <taxon>Sordariomycetes</taxon>
        <taxon>Xylariomycetidae</taxon>
        <taxon>Xylariales</taxon>
        <taxon>Xylariaceae</taxon>
        <taxon>Xylaria</taxon>
    </lineage>
</organism>
<dbReference type="GO" id="GO:0004672">
    <property type="term" value="F:protein kinase activity"/>
    <property type="evidence" value="ECO:0007669"/>
    <property type="project" value="InterPro"/>
</dbReference>
<accession>A0A553HY10</accession>
<proteinExistence type="predicted"/>